<proteinExistence type="predicted"/>
<sequence>MQIQSLAKRILPLAVVAAAVFASPALAQTSANQSTTGTIGIYQPIQLTRQTNLSFGTVMRPSSGTGNVVIDAQTGALTATGGITQVSNGNAASRATFTVTGDAGMNFNVQYPQTFNMTRQNGSETIPVTLNASVGSAQLVGTTGGVGTANFGIGGQVSISNTTLSGSYSGTFTVTVAYQ</sequence>
<organism evidence="2 3">
    <name type="scientific">Phenylobacterium deserti</name>
    <dbReference type="NCBI Taxonomy" id="1914756"/>
    <lineage>
        <taxon>Bacteria</taxon>
        <taxon>Pseudomonadati</taxon>
        <taxon>Pseudomonadota</taxon>
        <taxon>Alphaproteobacteria</taxon>
        <taxon>Caulobacterales</taxon>
        <taxon>Caulobacteraceae</taxon>
        <taxon>Phenylobacterium</taxon>
    </lineage>
</organism>
<name>A0A328ATJ1_9CAUL</name>
<dbReference type="AlphaFoldDB" id="A0A328ATJ1"/>
<dbReference type="RefSeq" id="WP_111513179.1">
    <property type="nucleotide sequence ID" value="NZ_QFYR01000001.1"/>
</dbReference>
<feature type="chain" id="PRO_5016387300" description="DUF4402 domain-containing protein" evidence="1">
    <location>
        <begin position="28"/>
        <end position="179"/>
    </location>
</feature>
<gene>
    <name evidence="2" type="ORF">DJ018_02235</name>
</gene>
<evidence type="ECO:0008006" key="4">
    <source>
        <dbReference type="Google" id="ProtNLM"/>
    </source>
</evidence>
<comment type="caution">
    <text evidence="2">The sequence shown here is derived from an EMBL/GenBank/DDBJ whole genome shotgun (WGS) entry which is preliminary data.</text>
</comment>
<evidence type="ECO:0000313" key="3">
    <source>
        <dbReference type="Proteomes" id="UP000249725"/>
    </source>
</evidence>
<accession>A0A328ATJ1</accession>
<dbReference type="InterPro" id="IPR025514">
    <property type="entry name" value="DUF4402"/>
</dbReference>
<dbReference type="OrthoDB" id="7565958at2"/>
<dbReference type="EMBL" id="QFYR01000001">
    <property type="protein sequence ID" value="RAK56814.1"/>
    <property type="molecule type" value="Genomic_DNA"/>
</dbReference>
<reference evidence="3" key="1">
    <citation type="submission" date="2018-05" db="EMBL/GenBank/DDBJ databases">
        <authorList>
            <person name="Li X."/>
        </authorList>
    </citation>
    <scope>NUCLEOTIDE SEQUENCE [LARGE SCALE GENOMIC DNA]</scope>
    <source>
        <strain evidence="3">YIM 73061</strain>
    </source>
</reference>
<evidence type="ECO:0000313" key="2">
    <source>
        <dbReference type="EMBL" id="RAK56814.1"/>
    </source>
</evidence>
<keyword evidence="1" id="KW-0732">Signal</keyword>
<keyword evidence="3" id="KW-1185">Reference proteome</keyword>
<evidence type="ECO:0000256" key="1">
    <source>
        <dbReference type="SAM" id="SignalP"/>
    </source>
</evidence>
<feature type="signal peptide" evidence="1">
    <location>
        <begin position="1"/>
        <end position="27"/>
    </location>
</feature>
<protein>
    <recommendedName>
        <fullName evidence="4">DUF4402 domain-containing protein</fullName>
    </recommendedName>
</protein>
<dbReference type="Proteomes" id="UP000249725">
    <property type="component" value="Unassembled WGS sequence"/>
</dbReference>
<dbReference type="Pfam" id="PF14352">
    <property type="entry name" value="DUF4402"/>
    <property type="match status" value="1"/>
</dbReference>